<dbReference type="InterPro" id="IPR042252">
    <property type="entry name" value="MtfA_N"/>
</dbReference>
<dbReference type="PANTHER" id="PTHR30164">
    <property type="entry name" value="MTFA PEPTIDASE"/>
    <property type="match status" value="1"/>
</dbReference>
<organism evidence="1">
    <name type="scientific">Serratia fonticola</name>
    <dbReference type="NCBI Taxonomy" id="47917"/>
    <lineage>
        <taxon>Bacteria</taxon>
        <taxon>Pseudomonadati</taxon>
        <taxon>Pseudomonadota</taxon>
        <taxon>Gammaproteobacteria</taxon>
        <taxon>Enterobacterales</taxon>
        <taxon>Yersiniaceae</taxon>
        <taxon>Serratia</taxon>
    </lineage>
</organism>
<sequence length="278" mass="30923">MIKWPWKANQAQAETFAEWQEALSIPLLSPLDEQEQRRLVAVASQILQNKRIVPLQGLELTSLMQARIALLFALPVMELGAECLDGFNEVLLYPTPFVVEDEWQDDIGLVHSGPVVQAGQSWEQGPIVLNWLDVQDSFDLSGFNLVIHEAVHKLDMRNGGTATGVPQSRCAISPPGNTIYTPRWKICRTKSIWWVKKLPAWMPTPPAIRQSALPCFPSTFLAPLSCWPTASPLCTSTFAASTNKTHWPVCSVGMQTASHNGTEFAQMMSCRTPESILR</sequence>
<dbReference type="GO" id="GO:0008237">
    <property type="term" value="F:metallopeptidase activity"/>
    <property type="evidence" value="ECO:0007669"/>
    <property type="project" value="InterPro"/>
</dbReference>
<accession>A0A4U9WM89</accession>
<dbReference type="AlphaFoldDB" id="A0A4U9WM89"/>
<dbReference type="InterPro" id="IPR024079">
    <property type="entry name" value="MetalloPept_cat_dom_sf"/>
</dbReference>
<dbReference type="GO" id="GO:0004177">
    <property type="term" value="F:aminopeptidase activity"/>
    <property type="evidence" value="ECO:0007669"/>
    <property type="project" value="TreeGrafter"/>
</dbReference>
<name>A0A4U9WM89_SERFO</name>
<proteinExistence type="predicted"/>
<dbReference type="InterPro" id="IPR010384">
    <property type="entry name" value="MtfA_fam"/>
</dbReference>
<dbReference type="FunFam" id="1.10.472.150:FF:000001">
    <property type="entry name" value="Protein MtfA"/>
    <property type="match status" value="1"/>
</dbReference>
<reference evidence="1" key="1">
    <citation type="submission" date="2019-05" db="EMBL/GenBank/DDBJ databases">
        <authorList>
            <consortium name="Pathogen Informatics"/>
        </authorList>
    </citation>
    <scope>NUCLEOTIDE SEQUENCE [LARGE SCALE GENOMIC DNA]</scope>
    <source>
        <strain evidence="1">NCTC12965</strain>
    </source>
</reference>
<dbReference type="EMBL" id="CABEEZ010000166">
    <property type="protein sequence ID" value="VTR60840.1"/>
    <property type="molecule type" value="Genomic_DNA"/>
</dbReference>
<protein>
    <submittedName>
        <fullName evidence="1">Mlc titration factor A</fullName>
    </submittedName>
</protein>
<dbReference type="CDD" id="cd20169">
    <property type="entry name" value="Peptidase_M90_mtfA"/>
    <property type="match status" value="1"/>
</dbReference>
<dbReference type="Gene3D" id="1.10.472.150">
    <property type="entry name" value="Glucose-regulated metallo-peptidase M90, N-terminal domain"/>
    <property type="match status" value="1"/>
</dbReference>
<dbReference type="GO" id="GO:0005829">
    <property type="term" value="C:cytosol"/>
    <property type="evidence" value="ECO:0007669"/>
    <property type="project" value="TreeGrafter"/>
</dbReference>
<dbReference type="Pfam" id="PF06167">
    <property type="entry name" value="Peptidase_M90"/>
    <property type="match status" value="1"/>
</dbReference>
<gene>
    <name evidence="1" type="primary">mtfA</name>
    <name evidence="1" type="ORF">NCTC12965_08615</name>
</gene>
<dbReference type="Gene3D" id="3.40.390.10">
    <property type="entry name" value="Collagenase (Catalytic Domain)"/>
    <property type="match status" value="1"/>
</dbReference>
<dbReference type="PANTHER" id="PTHR30164:SF2">
    <property type="entry name" value="PROTEIN MTFA"/>
    <property type="match status" value="1"/>
</dbReference>
<evidence type="ECO:0000313" key="1">
    <source>
        <dbReference type="EMBL" id="VTR60840.1"/>
    </source>
</evidence>
<dbReference type="SUPFAM" id="SSF55486">
    <property type="entry name" value="Metalloproteases ('zincins'), catalytic domain"/>
    <property type="match status" value="1"/>
</dbReference>